<gene>
    <name evidence="1" type="ORF">CWI39_0052p0060</name>
</gene>
<accession>A0A4Q9LMY0</accession>
<dbReference type="Proteomes" id="UP000293045">
    <property type="component" value="Unassembled WGS sequence"/>
</dbReference>
<dbReference type="EMBL" id="PIXR01000052">
    <property type="protein sequence ID" value="TBU09664.1"/>
    <property type="molecule type" value="Genomic_DNA"/>
</dbReference>
<dbReference type="AlphaFoldDB" id="A0A4Q9LMY0"/>
<comment type="caution">
    <text evidence="1">The sequence shown here is derived from an EMBL/GenBank/DDBJ whole genome shotgun (WGS) entry which is preliminary data.</text>
</comment>
<name>A0A4Q9LMY0_9MICR</name>
<proteinExistence type="predicted"/>
<reference evidence="1 2" key="1">
    <citation type="submission" date="2017-12" db="EMBL/GenBank/DDBJ databases">
        <authorList>
            <person name="Pombert J.-F."/>
            <person name="Haag K.L."/>
            <person name="Ebert D."/>
        </authorList>
    </citation>
    <scope>NUCLEOTIDE SEQUENCE [LARGE SCALE GENOMIC DNA]</scope>
    <source>
        <strain evidence="1">IL-BN-2</strain>
    </source>
</reference>
<evidence type="ECO:0000313" key="2">
    <source>
        <dbReference type="Proteomes" id="UP000293045"/>
    </source>
</evidence>
<evidence type="ECO:0000313" key="1">
    <source>
        <dbReference type="EMBL" id="TBU09664.1"/>
    </source>
</evidence>
<protein>
    <submittedName>
        <fullName evidence="1">Uncharacterized protein</fullName>
    </submittedName>
</protein>
<dbReference type="VEuPathDB" id="MicrosporidiaDB:CWI39_0052p0060"/>
<sequence length="90" mass="10767">MLTEKLEEIILTEKFIKERLAVLQAGKLDYENLEEVENKIKELKCSINKFKKINRNIIKKISKMENRISIKDENIEIRKLYISCLDKLQK</sequence>
<organism evidence="1 2">
    <name type="scientific">Hamiltosporidium magnivora</name>
    <dbReference type="NCBI Taxonomy" id="148818"/>
    <lineage>
        <taxon>Eukaryota</taxon>
        <taxon>Fungi</taxon>
        <taxon>Fungi incertae sedis</taxon>
        <taxon>Microsporidia</taxon>
        <taxon>Dubosqiidae</taxon>
        <taxon>Hamiltosporidium</taxon>
    </lineage>
</organism>
<dbReference type="VEuPathDB" id="MicrosporidiaDB:CWI36_0106p0060"/>